<dbReference type="GO" id="GO:0008298">
    <property type="term" value="P:intracellular mRNA localization"/>
    <property type="evidence" value="ECO:0007669"/>
    <property type="project" value="TreeGrafter"/>
</dbReference>
<name>A0A0D2MJ47_9CHLO</name>
<feature type="compositionally biased region" description="Low complexity" evidence="2">
    <location>
        <begin position="523"/>
        <end position="564"/>
    </location>
</feature>
<feature type="region of interest" description="Disordered" evidence="2">
    <location>
        <begin position="457"/>
        <end position="564"/>
    </location>
</feature>
<dbReference type="GO" id="GO:1990904">
    <property type="term" value="C:ribonucleoprotein complex"/>
    <property type="evidence" value="ECO:0007669"/>
    <property type="project" value="TreeGrafter"/>
</dbReference>
<feature type="compositionally biased region" description="Low complexity" evidence="2">
    <location>
        <begin position="19"/>
        <end position="28"/>
    </location>
</feature>
<feature type="region of interest" description="Disordered" evidence="2">
    <location>
        <begin position="19"/>
        <end position="42"/>
    </location>
</feature>
<feature type="compositionally biased region" description="Basic and acidic residues" evidence="2">
    <location>
        <begin position="489"/>
        <end position="503"/>
    </location>
</feature>
<sequence>MAAADENVVAAEEVVAEPVPAQAVDQVAGSRPEREDLSNEPIDESLLIRIKGRVKRPNKPDDAERNTQVQLLQDEIVKYINRQKQIKEILDSKHTGKGGTPEQQKLRDQLQQLRTEWDTVLRGKQRLQAEDGDKKTEREKLMSELRTLRDASRGPMNLETLDARVAELEFKLTHESVSAAEEKRMREQKERMERTDRPNAVRASALSARLDVIKAESLELRAQIQEIDKQLNAIKAKREATNAELDALRSKETEARSDVPALIAERKEASEIITALRKKQSEIRDAFNAKWQEFKKQDRAWRVWFAHERKAKNEERKKEYEERQAKRKAAEKSHKPNKFEQEVYECEQAMAYLRSLVGSGAQAAAAAPKAVDEAPAPGMKLLKKKDEDLDGAFSVASSKKGKGAKKEAARASAAAADKTTKKLALRMDDLKTFMKLGVKAPTTHADVPAAIEALEAKKKDYEEKRDKAAAAAEEDEEEGAAEEEEVEEEAPKDPVAEAEGDKLADDEEEPAAGVPAGVWGSRAAAAAGASAGTASEAAATEAVASEAAASEPAATEGAASEAVATEAVATEGAAAASSDPASEGVAIALNVSDEGRVSVELTV</sequence>
<dbReference type="GO" id="GO:0003729">
    <property type="term" value="F:mRNA binding"/>
    <property type="evidence" value="ECO:0007669"/>
    <property type="project" value="TreeGrafter"/>
</dbReference>
<proteinExistence type="predicted"/>
<feature type="compositionally biased region" description="Basic and acidic residues" evidence="2">
    <location>
        <begin position="457"/>
        <end position="468"/>
    </location>
</feature>
<keyword evidence="4" id="KW-1185">Reference proteome</keyword>
<evidence type="ECO:0000313" key="4">
    <source>
        <dbReference type="Proteomes" id="UP000054498"/>
    </source>
</evidence>
<evidence type="ECO:0000256" key="1">
    <source>
        <dbReference type="SAM" id="Coils"/>
    </source>
</evidence>
<accession>A0A0D2MJ47</accession>
<dbReference type="Proteomes" id="UP000054498">
    <property type="component" value="Unassembled WGS sequence"/>
</dbReference>
<dbReference type="PANTHER" id="PTHR31027:SF2">
    <property type="entry name" value="LEBERCILIN DOMAIN-CONTAINING PROTEIN"/>
    <property type="match status" value="1"/>
</dbReference>
<keyword evidence="1" id="KW-0175">Coiled coil</keyword>
<dbReference type="InterPro" id="IPR039604">
    <property type="entry name" value="Bfr1"/>
</dbReference>
<feature type="coiled-coil region" evidence="1">
    <location>
        <begin position="210"/>
        <end position="251"/>
    </location>
</feature>
<organism evidence="3 4">
    <name type="scientific">Monoraphidium neglectum</name>
    <dbReference type="NCBI Taxonomy" id="145388"/>
    <lineage>
        <taxon>Eukaryota</taxon>
        <taxon>Viridiplantae</taxon>
        <taxon>Chlorophyta</taxon>
        <taxon>core chlorophytes</taxon>
        <taxon>Chlorophyceae</taxon>
        <taxon>CS clade</taxon>
        <taxon>Sphaeropleales</taxon>
        <taxon>Selenastraceae</taxon>
        <taxon>Monoraphidium</taxon>
    </lineage>
</organism>
<dbReference type="PANTHER" id="PTHR31027">
    <property type="entry name" value="NUCLEAR SEGREGATION PROTEIN BFR1"/>
    <property type="match status" value="1"/>
</dbReference>
<reference evidence="3 4" key="1">
    <citation type="journal article" date="2013" name="BMC Genomics">
        <title>Reconstruction of the lipid metabolism for the microalga Monoraphidium neglectum from its genome sequence reveals characteristics suitable for biofuel production.</title>
        <authorList>
            <person name="Bogen C."/>
            <person name="Al-Dilaimi A."/>
            <person name="Albersmeier A."/>
            <person name="Wichmann J."/>
            <person name="Grundmann M."/>
            <person name="Rupp O."/>
            <person name="Lauersen K.J."/>
            <person name="Blifernez-Klassen O."/>
            <person name="Kalinowski J."/>
            <person name="Goesmann A."/>
            <person name="Mussgnug J.H."/>
            <person name="Kruse O."/>
        </authorList>
    </citation>
    <scope>NUCLEOTIDE SEQUENCE [LARGE SCALE GENOMIC DNA]</scope>
    <source>
        <strain evidence="3 4">SAG 48.87</strain>
    </source>
</reference>
<dbReference type="GO" id="GO:0042175">
    <property type="term" value="C:nuclear outer membrane-endoplasmic reticulum membrane network"/>
    <property type="evidence" value="ECO:0007669"/>
    <property type="project" value="TreeGrafter"/>
</dbReference>
<gene>
    <name evidence="3" type="ORF">MNEG_4923</name>
</gene>
<dbReference type="AlphaFoldDB" id="A0A0D2MJ47"/>
<evidence type="ECO:0000313" key="3">
    <source>
        <dbReference type="EMBL" id="KIZ03035.1"/>
    </source>
</evidence>
<dbReference type="KEGG" id="mng:MNEG_4923"/>
<dbReference type="GeneID" id="25737800"/>
<feature type="compositionally biased region" description="Acidic residues" evidence="2">
    <location>
        <begin position="472"/>
        <end position="488"/>
    </location>
</feature>
<evidence type="ECO:0000256" key="2">
    <source>
        <dbReference type="SAM" id="MobiDB-lite"/>
    </source>
</evidence>
<dbReference type="GO" id="GO:0005783">
    <property type="term" value="C:endoplasmic reticulum"/>
    <property type="evidence" value="ECO:0007669"/>
    <property type="project" value="TreeGrafter"/>
</dbReference>
<feature type="region of interest" description="Disordered" evidence="2">
    <location>
        <begin position="312"/>
        <end position="336"/>
    </location>
</feature>
<dbReference type="EMBL" id="KK100927">
    <property type="protein sequence ID" value="KIZ03035.1"/>
    <property type="molecule type" value="Genomic_DNA"/>
</dbReference>
<dbReference type="OrthoDB" id="2195113at2759"/>
<dbReference type="RefSeq" id="XP_013902054.1">
    <property type="nucleotide sequence ID" value="XM_014046600.1"/>
</dbReference>
<feature type="region of interest" description="Disordered" evidence="2">
    <location>
        <begin position="397"/>
        <end position="419"/>
    </location>
</feature>
<protein>
    <submittedName>
        <fullName evidence="3">Uncharacterized protein</fullName>
    </submittedName>
</protein>